<evidence type="ECO:0000313" key="2">
    <source>
        <dbReference type="EMBL" id="CAJ0820973.1"/>
    </source>
</evidence>
<feature type="domain" description="DUF4123" evidence="1">
    <location>
        <begin position="36"/>
        <end position="155"/>
    </location>
</feature>
<dbReference type="EMBL" id="CATZLL010000017">
    <property type="protein sequence ID" value="CAJ0820973.1"/>
    <property type="molecule type" value="Genomic_DNA"/>
</dbReference>
<evidence type="ECO:0000259" key="1">
    <source>
        <dbReference type="Pfam" id="PF13503"/>
    </source>
</evidence>
<keyword evidence="3" id="KW-1185">Reference proteome</keyword>
<name>A0ABM9K9L2_9RALS</name>
<reference evidence="2 3" key="1">
    <citation type="submission" date="2023-07" db="EMBL/GenBank/DDBJ databases">
        <authorList>
            <person name="Peeters C."/>
        </authorList>
    </citation>
    <scope>NUCLEOTIDE SEQUENCE [LARGE SCALE GENOMIC DNA]</scope>
    <source>
        <strain evidence="2 3">LMG 18101</strain>
    </source>
</reference>
<sequence>MTTLGTFQWFGQDQTNIDAVVAFWRGQCDLHRNAHWYALIDSAFDHGAVPHDDLSGAVNCYEGEFIVGLPMVAPLLVPLSAQAPGQAALTRLLAHCSGRPMMSLVATTGNAQDLVSAWRLAYWAHLPESQKMLVRFADTRVLIELPQILLADQWRSYCAPITAWVVINRAGMPSLLPKLAPGNAAQRLELDQAQLDALMSRTQPDAALDFMQRELPGAVSPALLPSEAHAHMVRTCAWAAAHRVENLADIAVLAMATEGPDTQSPAFATIQEVLETQTWTAGNLGQVLLDRGVI</sequence>
<comment type="caution">
    <text evidence="2">The sequence shown here is derived from an EMBL/GenBank/DDBJ whole genome shotgun (WGS) entry which is preliminary data.</text>
</comment>
<protein>
    <recommendedName>
        <fullName evidence="1">DUF4123 domain-containing protein</fullName>
    </recommendedName>
</protein>
<dbReference type="RefSeq" id="WP_316682409.1">
    <property type="nucleotide sequence ID" value="NZ_CATZLL010000017.1"/>
</dbReference>
<proteinExistence type="predicted"/>
<organism evidence="2 3">
    <name type="scientific">Ralstonia flaminis</name>
    <dbReference type="NCBI Taxonomy" id="3058597"/>
    <lineage>
        <taxon>Bacteria</taxon>
        <taxon>Pseudomonadati</taxon>
        <taxon>Pseudomonadota</taxon>
        <taxon>Betaproteobacteria</taxon>
        <taxon>Burkholderiales</taxon>
        <taxon>Burkholderiaceae</taxon>
        <taxon>Ralstonia</taxon>
    </lineage>
</organism>
<gene>
    <name evidence="2" type="ORF">LMG18101_04467</name>
</gene>
<evidence type="ECO:0000313" key="3">
    <source>
        <dbReference type="Proteomes" id="UP001189757"/>
    </source>
</evidence>
<accession>A0ABM9K9L2</accession>
<dbReference type="InterPro" id="IPR025391">
    <property type="entry name" value="DUF4123"/>
</dbReference>
<dbReference type="Pfam" id="PF13503">
    <property type="entry name" value="DUF4123"/>
    <property type="match status" value="1"/>
</dbReference>
<dbReference type="Proteomes" id="UP001189757">
    <property type="component" value="Unassembled WGS sequence"/>
</dbReference>